<dbReference type="PANTHER" id="PTHR24211">
    <property type="entry name" value="LIM DOMAIN-CONTAINING PROTEIN"/>
    <property type="match status" value="1"/>
</dbReference>
<gene>
    <name evidence="11" type="ORF">XYLVIOL_LOCUS2545</name>
</gene>
<organism evidence="11 12">
    <name type="scientific">Xylocopa violacea</name>
    <name type="common">Violet carpenter bee</name>
    <name type="synonym">Apis violacea</name>
    <dbReference type="NCBI Taxonomy" id="135666"/>
    <lineage>
        <taxon>Eukaryota</taxon>
        <taxon>Metazoa</taxon>
        <taxon>Ecdysozoa</taxon>
        <taxon>Arthropoda</taxon>
        <taxon>Hexapoda</taxon>
        <taxon>Insecta</taxon>
        <taxon>Pterygota</taxon>
        <taxon>Neoptera</taxon>
        <taxon>Endopterygota</taxon>
        <taxon>Hymenoptera</taxon>
        <taxon>Apocrita</taxon>
        <taxon>Aculeata</taxon>
        <taxon>Apoidea</taxon>
        <taxon>Anthophila</taxon>
        <taxon>Apidae</taxon>
        <taxon>Xylocopa</taxon>
        <taxon>Xylocopa</taxon>
    </lineage>
</organism>
<evidence type="ECO:0008006" key="13">
    <source>
        <dbReference type="Google" id="ProtNLM"/>
    </source>
</evidence>
<dbReference type="Gene3D" id="2.10.110.10">
    <property type="entry name" value="Cysteine Rich Protein"/>
    <property type="match status" value="3"/>
</dbReference>
<evidence type="ECO:0000313" key="12">
    <source>
        <dbReference type="Proteomes" id="UP001642520"/>
    </source>
</evidence>
<dbReference type="InterPro" id="IPR001781">
    <property type="entry name" value="Znf_LIM"/>
</dbReference>
<evidence type="ECO:0000256" key="7">
    <source>
        <dbReference type="PROSITE-ProRule" id="PRU00125"/>
    </source>
</evidence>
<keyword evidence="4" id="KW-0677">Repeat</keyword>
<dbReference type="PROSITE" id="PS51303">
    <property type="entry name" value="PET"/>
    <property type="match status" value="1"/>
</dbReference>
<keyword evidence="12" id="KW-1185">Reference proteome</keyword>
<sequence length="799" mass="90183">MTDRDISDRPKWLLELENRKRKPRLAHEAGAGAPCVVCKATCPGLDLHFWRKICKNCKCSKDNHDVDDDDFPQFDLLFGTTKRYKKKPILLHINSGKEHKEEAFEWIPPDITKELAVDYMKALPIEKLPIKGSAGAALRRQLLQKQLPLHDIDYKICDKLSDQEKKEFENYLENIKKYVGQGTVTKILSARPFDGSLVTPVNATDMQRFSPQNKLNTPSNIIQLRTPSSFAPKNSYKKNLYENLNMQQSSAPLSTSNSSNIKSIPIFEKYNAVSNNSGIVKSEPIKDNLYNKDFYVKKIDSNNQNITTDIPTTENSKYLNDEAVTNVNSEVISPSECYKEACKDMLKNPSSTLLHSKLINDNADVAEAMLADALLPSSTVHANDIIGSTLDEKGLMYIREKLTNKYSKQDTQAQVAYGTPNYARNLELNNSLSKNNDFGSQNTNISTNDNKGSSSTASVSIMKNPSRMLISSQDKQQTFEPIKVEKDVIKSNANIVQSDPLNPIQSFNSEKLRTSKLITPTKTAEDSFPSSASSSQTYLQFPNINNQEAKLNSFTTPSTVIYSDKLHNQIFPYENVAVAKQLEQSSPHTEHVGSAMEELMIDSSKLKKCHKCEEAINVGDVAIITEKAKHAVWHPGCFTCNMCNELLVDLVYFYYKNKLYCGRDLAKLLGIPRCFACDELIFVREYTVAQGHNYHVKHFCCWDCDIPLAGKQYIKENDRPLCLLCYQKTYAKTCNTCEKVIAADQQSIPVKDLNFHTTGTCFCCYICKKNLLNGKFAVKEKKILCSKECISKFLYSQNK</sequence>
<dbReference type="SMART" id="SM00132">
    <property type="entry name" value="LIM"/>
    <property type="match status" value="3"/>
</dbReference>
<evidence type="ECO:0000256" key="8">
    <source>
        <dbReference type="SAM" id="MobiDB-lite"/>
    </source>
</evidence>
<keyword evidence="2" id="KW-0963">Cytoplasm</keyword>
<dbReference type="CDD" id="cd09341">
    <property type="entry name" value="LIM2_Testin_like"/>
    <property type="match status" value="1"/>
</dbReference>
<dbReference type="PROSITE" id="PS50023">
    <property type="entry name" value="LIM_DOMAIN_2"/>
    <property type="match status" value="2"/>
</dbReference>
<dbReference type="Pfam" id="PF06297">
    <property type="entry name" value="PET"/>
    <property type="match status" value="1"/>
</dbReference>
<keyword evidence="5 7" id="KW-0862">Zinc</keyword>
<dbReference type="PROSITE" id="PS00478">
    <property type="entry name" value="LIM_DOMAIN_1"/>
    <property type="match status" value="2"/>
</dbReference>
<evidence type="ECO:0000256" key="2">
    <source>
        <dbReference type="ARBA" id="ARBA00022490"/>
    </source>
</evidence>
<comment type="subcellular location">
    <subcellularLocation>
        <location evidence="1">Cytoplasm</location>
    </subcellularLocation>
</comment>
<protein>
    <recommendedName>
        <fullName evidence="13">Testin</fullName>
    </recommendedName>
</protein>
<comment type="caution">
    <text evidence="11">The sequence shown here is derived from an EMBL/GenBank/DDBJ whole genome shotgun (WGS) entry which is preliminary data.</text>
</comment>
<dbReference type="InterPro" id="IPR033724">
    <property type="entry name" value="PET_testin"/>
</dbReference>
<dbReference type="PANTHER" id="PTHR24211:SF22">
    <property type="entry name" value="TESTIN"/>
    <property type="match status" value="1"/>
</dbReference>
<name>A0ABP1N805_XYLVO</name>
<dbReference type="EMBL" id="CAXAJV020001287">
    <property type="protein sequence ID" value="CAL7937115.1"/>
    <property type="molecule type" value="Genomic_DNA"/>
</dbReference>
<evidence type="ECO:0000256" key="3">
    <source>
        <dbReference type="ARBA" id="ARBA00022723"/>
    </source>
</evidence>
<keyword evidence="3 7" id="KW-0479">Metal-binding</keyword>
<dbReference type="Pfam" id="PF00412">
    <property type="entry name" value="LIM"/>
    <property type="match status" value="3"/>
</dbReference>
<feature type="domain" description="PET" evidence="10">
    <location>
        <begin position="85"/>
        <end position="196"/>
    </location>
</feature>
<evidence type="ECO:0000259" key="10">
    <source>
        <dbReference type="PROSITE" id="PS51303"/>
    </source>
</evidence>
<keyword evidence="6 7" id="KW-0440">LIM domain</keyword>
<evidence type="ECO:0000259" key="9">
    <source>
        <dbReference type="PROSITE" id="PS50023"/>
    </source>
</evidence>
<dbReference type="CDD" id="cd09340">
    <property type="entry name" value="LIM1_Testin_like"/>
    <property type="match status" value="1"/>
</dbReference>
<accession>A0ABP1N805</accession>
<dbReference type="SUPFAM" id="SSF57716">
    <property type="entry name" value="Glucocorticoid receptor-like (DNA-binding domain)"/>
    <property type="match status" value="2"/>
</dbReference>
<evidence type="ECO:0000256" key="6">
    <source>
        <dbReference type="ARBA" id="ARBA00023038"/>
    </source>
</evidence>
<feature type="domain" description="LIM zinc-binding" evidence="9">
    <location>
        <begin position="607"/>
        <end position="671"/>
    </location>
</feature>
<evidence type="ECO:0000256" key="1">
    <source>
        <dbReference type="ARBA" id="ARBA00004496"/>
    </source>
</evidence>
<dbReference type="Proteomes" id="UP001642520">
    <property type="component" value="Unassembled WGS sequence"/>
</dbReference>
<evidence type="ECO:0000313" key="11">
    <source>
        <dbReference type="EMBL" id="CAL7937115.1"/>
    </source>
</evidence>
<evidence type="ECO:0000256" key="5">
    <source>
        <dbReference type="ARBA" id="ARBA00022833"/>
    </source>
</evidence>
<dbReference type="CDD" id="cd09829">
    <property type="entry name" value="PET_testin"/>
    <property type="match status" value="1"/>
</dbReference>
<dbReference type="InterPro" id="IPR047120">
    <property type="entry name" value="Pk/Esn/Tes"/>
</dbReference>
<feature type="region of interest" description="Disordered" evidence="8">
    <location>
        <begin position="437"/>
        <end position="459"/>
    </location>
</feature>
<evidence type="ECO:0000256" key="4">
    <source>
        <dbReference type="ARBA" id="ARBA00022737"/>
    </source>
</evidence>
<proteinExistence type="predicted"/>
<dbReference type="InterPro" id="IPR010442">
    <property type="entry name" value="PET_domain"/>
</dbReference>
<reference evidence="11 12" key="1">
    <citation type="submission" date="2024-08" db="EMBL/GenBank/DDBJ databases">
        <authorList>
            <person name="Will J Nash"/>
            <person name="Angela Man"/>
            <person name="Seanna McTaggart"/>
            <person name="Kendall Baker"/>
            <person name="Tom Barker"/>
            <person name="Leah Catchpole"/>
            <person name="Alex Durrant"/>
            <person name="Karim Gharbi"/>
            <person name="Naomi Irish"/>
            <person name="Gemy Kaithakottil"/>
            <person name="Debby Ku"/>
            <person name="Aaliyah Providence"/>
            <person name="Felix Shaw"/>
            <person name="David Swarbreck"/>
            <person name="Chris Watkins"/>
            <person name="Ann M. McCartney"/>
            <person name="Giulio Formenti"/>
            <person name="Alice Mouton"/>
            <person name="Noel Vella"/>
            <person name="Bjorn M von Reumont"/>
            <person name="Adriana Vella"/>
            <person name="Wilfried Haerty"/>
        </authorList>
    </citation>
    <scope>NUCLEOTIDE SEQUENCE [LARGE SCALE GENOMIC DNA]</scope>
</reference>
<feature type="domain" description="LIM zinc-binding" evidence="9">
    <location>
        <begin position="672"/>
        <end position="732"/>
    </location>
</feature>